<evidence type="ECO:0000313" key="1">
    <source>
        <dbReference type="EMBL" id="KAH7905542.1"/>
    </source>
</evidence>
<proteinExistence type="predicted"/>
<dbReference type="Proteomes" id="UP000790377">
    <property type="component" value="Unassembled WGS sequence"/>
</dbReference>
<dbReference type="EMBL" id="MU268169">
    <property type="protein sequence ID" value="KAH7905542.1"/>
    <property type="molecule type" value="Genomic_DNA"/>
</dbReference>
<reference evidence="1" key="1">
    <citation type="journal article" date="2021" name="New Phytol.">
        <title>Evolutionary innovations through gain and loss of genes in the ectomycorrhizal Boletales.</title>
        <authorList>
            <person name="Wu G."/>
            <person name="Miyauchi S."/>
            <person name="Morin E."/>
            <person name="Kuo A."/>
            <person name="Drula E."/>
            <person name="Varga T."/>
            <person name="Kohler A."/>
            <person name="Feng B."/>
            <person name="Cao Y."/>
            <person name="Lipzen A."/>
            <person name="Daum C."/>
            <person name="Hundley H."/>
            <person name="Pangilinan J."/>
            <person name="Johnson J."/>
            <person name="Barry K."/>
            <person name="LaButti K."/>
            <person name="Ng V."/>
            <person name="Ahrendt S."/>
            <person name="Min B."/>
            <person name="Choi I.G."/>
            <person name="Park H."/>
            <person name="Plett J.M."/>
            <person name="Magnuson J."/>
            <person name="Spatafora J.W."/>
            <person name="Nagy L.G."/>
            <person name="Henrissat B."/>
            <person name="Grigoriev I.V."/>
            <person name="Yang Z.L."/>
            <person name="Xu J."/>
            <person name="Martin F.M."/>
        </authorList>
    </citation>
    <scope>NUCLEOTIDE SEQUENCE</scope>
    <source>
        <strain evidence="1">ATCC 28755</strain>
    </source>
</reference>
<evidence type="ECO:0000313" key="2">
    <source>
        <dbReference type="Proteomes" id="UP000790377"/>
    </source>
</evidence>
<sequence>MYVDDMPPLVDNPNPSMTFTFFTDMTPITAFTADPTLAYANNNADEYANNRPSSYPRFSFYDPQPYAGRQTHAKKRDASYIPRPPNAFILFRSSFIRSQQVPEKVEGNHSTLSKIIGKYWKTLPRSEREVWEAKALLAQAEHRRRYPDWRFRPGANALVKAKMKVKDGPGTGKNKDKGGGRSGSNIKGERGKDNERCALIAGLLVEGKKGRALQDAVEKWEAEGISVNLEVDGQFGMKEDEGGAKKDKRAWEINKRIGDGCNGDLERDRECGTKRVADLVGKVGMKKSVDKNDATVGGAHGDTDAPIRDHIPTCMDTPIDTRFKVPLTAMFKRSVSAPVPVSGAGALGANASEDAPSPSINYASPPSLLHSRQDSFGSVISDDTTASNSPVTPTDDYESEPNRGSYEYGTLSPLMLPGSTEYIITSENSGFGANRKSSPNPGSNAKRSPALIAYSPSMSPLASAFGTYGYSPDMGYGKGINGYEHDYTQAQDETGTYSSYSTLQGWNSVEMSNFGESNDNCHSNTGCFSSIDMVDSGLVYGSAMPVMYEWSSVTDTMNTRDITRPQTGRRNEDTFSGDAGWA</sequence>
<keyword evidence="2" id="KW-1185">Reference proteome</keyword>
<accession>A0ACB7ZY04</accession>
<gene>
    <name evidence="1" type="ORF">BJ138DRAFT_1017577</name>
</gene>
<name>A0ACB7ZY04_9AGAM</name>
<protein>
    <submittedName>
        <fullName evidence="1">Uncharacterized protein</fullName>
    </submittedName>
</protein>
<organism evidence="1 2">
    <name type="scientific">Hygrophoropsis aurantiaca</name>
    <dbReference type="NCBI Taxonomy" id="72124"/>
    <lineage>
        <taxon>Eukaryota</taxon>
        <taxon>Fungi</taxon>
        <taxon>Dikarya</taxon>
        <taxon>Basidiomycota</taxon>
        <taxon>Agaricomycotina</taxon>
        <taxon>Agaricomycetes</taxon>
        <taxon>Agaricomycetidae</taxon>
        <taxon>Boletales</taxon>
        <taxon>Coniophorineae</taxon>
        <taxon>Hygrophoropsidaceae</taxon>
        <taxon>Hygrophoropsis</taxon>
    </lineage>
</organism>
<comment type="caution">
    <text evidence="1">The sequence shown here is derived from an EMBL/GenBank/DDBJ whole genome shotgun (WGS) entry which is preliminary data.</text>
</comment>